<evidence type="ECO:0000313" key="2">
    <source>
        <dbReference type="EMBL" id="MBB3193197.1"/>
    </source>
</evidence>
<protein>
    <submittedName>
        <fullName evidence="2">Uncharacterized protein</fullName>
    </submittedName>
</protein>
<dbReference type="Proteomes" id="UP000574369">
    <property type="component" value="Unassembled WGS sequence"/>
</dbReference>
<feature type="region of interest" description="Disordered" evidence="1">
    <location>
        <begin position="1"/>
        <end position="22"/>
    </location>
</feature>
<evidence type="ECO:0000256" key="1">
    <source>
        <dbReference type="SAM" id="MobiDB-lite"/>
    </source>
</evidence>
<proteinExistence type="predicted"/>
<name>A0ABR6GND2_9BURK</name>
<gene>
    <name evidence="2" type="ORF">FHS28_000562</name>
</gene>
<comment type="caution">
    <text evidence="2">The sequence shown here is derived from an EMBL/GenBank/DDBJ whole genome shotgun (WGS) entry which is preliminary data.</text>
</comment>
<dbReference type="RefSeq" id="WP_088449182.1">
    <property type="nucleotide sequence ID" value="NZ_JACHXO010000001.1"/>
</dbReference>
<accession>A0ABR6GND2</accession>
<keyword evidence="3" id="KW-1185">Reference proteome</keyword>
<evidence type="ECO:0000313" key="3">
    <source>
        <dbReference type="Proteomes" id="UP000574369"/>
    </source>
</evidence>
<feature type="compositionally biased region" description="Basic and acidic residues" evidence="1">
    <location>
        <begin position="10"/>
        <end position="21"/>
    </location>
</feature>
<reference evidence="2 3" key="1">
    <citation type="submission" date="2020-08" db="EMBL/GenBank/DDBJ databases">
        <title>Genomic Encyclopedia of Type Strains, Phase III (KMG-III): the genomes of soil and plant-associated and newly described type strains.</title>
        <authorList>
            <person name="Whitman W."/>
        </authorList>
    </citation>
    <scope>NUCLEOTIDE SEQUENCE [LARGE SCALE GENOMIC DNA]</scope>
    <source>
        <strain evidence="2 3">CECT 7247</strain>
    </source>
</reference>
<organism evidence="2 3">
    <name type="scientific">Roseateles terrae</name>
    <dbReference type="NCBI Taxonomy" id="431060"/>
    <lineage>
        <taxon>Bacteria</taxon>
        <taxon>Pseudomonadati</taxon>
        <taxon>Pseudomonadota</taxon>
        <taxon>Betaproteobacteria</taxon>
        <taxon>Burkholderiales</taxon>
        <taxon>Sphaerotilaceae</taxon>
        <taxon>Roseateles</taxon>
    </lineage>
</organism>
<sequence>MSTLDSASADPRDTAAVHTDNDPNQNALFATYYAVPVKRPGTSAESDFERCLYFNSGWFAVPSNALKAADDQDLVRIRQVAPEAVPEHVVGYIKTSGYEITKSVGLYTATARTLNMVEDPVSTQMMALEGNYYDRHGAHRARSVVIPVVSTTRRGVILIFKFPATGETTRLIASADPEVENGSSN</sequence>
<dbReference type="EMBL" id="JACHXO010000001">
    <property type="protein sequence ID" value="MBB3193197.1"/>
    <property type="molecule type" value="Genomic_DNA"/>
</dbReference>